<dbReference type="SMART" id="SM00225">
    <property type="entry name" value="BTB"/>
    <property type="match status" value="1"/>
</dbReference>
<dbReference type="CDD" id="cd00121">
    <property type="entry name" value="MATH"/>
    <property type="match status" value="1"/>
</dbReference>
<organism evidence="3 4">
    <name type="scientific">Caenorhabditis nigoni</name>
    <dbReference type="NCBI Taxonomy" id="1611254"/>
    <lineage>
        <taxon>Eukaryota</taxon>
        <taxon>Metazoa</taxon>
        <taxon>Ecdysozoa</taxon>
        <taxon>Nematoda</taxon>
        <taxon>Chromadorea</taxon>
        <taxon>Rhabditida</taxon>
        <taxon>Rhabditina</taxon>
        <taxon>Rhabditomorpha</taxon>
        <taxon>Rhabditoidea</taxon>
        <taxon>Rhabditidae</taxon>
        <taxon>Peloderinae</taxon>
        <taxon>Caenorhabditis</taxon>
    </lineage>
</organism>
<dbReference type="InterPro" id="IPR052664">
    <property type="entry name" value="BTB-MATH_domain_protein"/>
</dbReference>
<dbReference type="STRING" id="1611254.A0A2G5VCI1"/>
<dbReference type="PANTHER" id="PTHR22743:SF165">
    <property type="entry name" value="BTB AND MATH DOMAIN CONTAINING-RELATED"/>
    <property type="match status" value="1"/>
</dbReference>
<keyword evidence="1" id="KW-0732">Signal</keyword>
<proteinExistence type="predicted"/>
<evidence type="ECO:0000256" key="1">
    <source>
        <dbReference type="SAM" id="SignalP"/>
    </source>
</evidence>
<evidence type="ECO:0000313" key="4">
    <source>
        <dbReference type="Proteomes" id="UP000230233"/>
    </source>
</evidence>
<dbReference type="InterPro" id="IPR008974">
    <property type="entry name" value="TRAF-like"/>
</dbReference>
<comment type="caution">
    <text evidence="3">The sequence shown here is derived from an EMBL/GenBank/DDBJ whole genome shotgun (WGS) entry which is preliminary data.</text>
</comment>
<dbReference type="Gene3D" id="2.60.210.10">
    <property type="entry name" value="Apoptosis, Tumor Necrosis Factor Receptor Associated Protein 2, Chain A"/>
    <property type="match status" value="1"/>
</dbReference>
<dbReference type="PANTHER" id="PTHR22743">
    <property type="entry name" value="MEPRIN/TRAF-LIKE MATH FAMILY-C.ELEGANS"/>
    <property type="match status" value="1"/>
</dbReference>
<accession>A0A2G5VCI1</accession>
<dbReference type="EMBL" id="PDUG01000002">
    <property type="protein sequence ID" value="PIC49266.1"/>
    <property type="molecule type" value="Genomic_DNA"/>
</dbReference>
<name>A0A2G5VCI1_9PELO</name>
<feature type="signal peptide" evidence="1">
    <location>
        <begin position="1"/>
        <end position="16"/>
    </location>
</feature>
<feature type="domain" description="BTB" evidence="2">
    <location>
        <begin position="189"/>
        <end position="248"/>
    </location>
</feature>
<dbReference type="CDD" id="cd18186">
    <property type="entry name" value="BTB_POZ_ZBTB_KLHL-like"/>
    <property type="match status" value="1"/>
</dbReference>
<dbReference type="SUPFAM" id="SSF54695">
    <property type="entry name" value="POZ domain"/>
    <property type="match status" value="1"/>
</dbReference>
<dbReference type="InterPro" id="IPR002083">
    <property type="entry name" value="MATH/TRAF_dom"/>
</dbReference>
<dbReference type="SUPFAM" id="SSF49599">
    <property type="entry name" value="TRAF domain-like"/>
    <property type="match status" value="1"/>
</dbReference>
<dbReference type="AlphaFoldDB" id="A0A2G5VCI1"/>
<reference evidence="4" key="1">
    <citation type="submission" date="2017-10" db="EMBL/GenBank/DDBJ databases">
        <title>Rapid genome shrinkage in a self-fertile nematode reveals novel sperm competition proteins.</title>
        <authorList>
            <person name="Yin D."/>
            <person name="Schwarz E.M."/>
            <person name="Thomas C.G."/>
            <person name="Felde R.L."/>
            <person name="Korf I.F."/>
            <person name="Cutter A.D."/>
            <person name="Schartner C.M."/>
            <person name="Ralston E.J."/>
            <person name="Meyer B.J."/>
            <person name="Haag E.S."/>
        </authorList>
    </citation>
    <scope>NUCLEOTIDE SEQUENCE [LARGE SCALE GENOMIC DNA]</scope>
    <source>
        <strain evidence="4">JU1422</strain>
    </source>
</reference>
<dbReference type="Pfam" id="PF00917">
    <property type="entry name" value="MATH"/>
    <property type="match status" value="1"/>
</dbReference>
<protein>
    <recommendedName>
        <fullName evidence="2">BTB domain-containing protein</fullName>
    </recommendedName>
</protein>
<sequence>MWFLLIFRRFPPFFLMFSVEFFARNEVMFPDISLENPLKMSAGKKNKFVIKEIFENVKAGKEKIGKPEERFGILWKIKLTTKSYWCGALSLQLVCSKPEISENEWSIDTDIVTKIGENKKRTFSKSHTFTQGNMSFYKDVFIDYHEMDKFMTDDNVFVEINVTIKKSIGVDLLPKKLKLFDDDVAKNFSDVVLMVGDQEFHVNKMYLASHSTYFETLFLGNFAESEKSIIELKDIDPDEFQNFLEVLYGESPINDDTVAGILKLADMYDAKTAIRRCEEFLAWYSKSTIKEKFEIAAKYKLNELTKCISEM</sequence>
<dbReference type="InterPro" id="IPR000210">
    <property type="entry name" value="BTB/POZ_dom"/>
</dbReference>
<dbReference type="SMART" id="SM00061">
    <property type="entry name" value="MATH"/>
    <property type="match status" value="1"/>
</dbReference>
<dbReference type="Pfam" id="PF00651">
    <property type="entry name" value="BTB"/>
    <property type="match status" value="1"/>
</dbReference>
<evidence type="ECO:0000313" key="3">
    <source>
        <dbReference type="EMBL" id="PIC49266.1"/>
    </source>
</evidence>
<dbReference type="OrthoDB" id="5877862at2759"/>
<keyword evidence="4" id="KW-1185">Reference proteome</keyword>
<dbReference type="InterPro" id="IPR011333">
    <property type="entry name" value="SKP1/BTB/POZ_sf"/>
</dbReference>
<dbReference type="Gene3D" id="3.30.710.10">
    <property type="entry name" value="Potassium Channel Kv1.1, Chain A"/>
    <property type="match status" value="1"/>
</dbReference>
<evidence type="ECO:0000259" key="2">
    <source>
        <dbReference type="PROSITE" id="PS50097"/>
    </source>
</evidence>
<feature type="chain" id="PRO_5013626824" description="BTB domain-containing protein" evidence="1">
    <location>
        <begin position="17"/>
        <end position="311"/>
    </location>
</feature>
<dbReference type="Proteomes" id="UP000230233">
    <property type="component" value="Chromosome II"/>
</dbReference>
<gene>
    <name evidence="3" type="primary">Cnig_chr_II.g7926</name>
    <name evidence="3" type="ORF">B9Z55_007926</name>
</gene>
<dbReference type="PROSITE" id="PS50097">
    <property type="entry name" value="BTB"/>
    <property type="match status" value="1"/>
</dbReference>